<protein>
    <submittedName>
        <fullName evidence="6">4-hydroxy-2-oxoheptanedioate aldolase</fullName>
    </submittedName>
</protein>
<keyword evidence="4" id="KW-0472">Membrane</keyword>
<dbReference type="InterPro" id="IPR015813">
    <property type="entry name" value="Pyrv/PenolPyrv_kinase-like_dom"/>
</dbReference>
<dbReference type="Proteomes" id="UP000316291">
    <property type="component" value="Unassembled WGS sequence"/>
</dbReference>
<organism evidence="6 7">
    <name type="scientific">Bradyrhizobium huanghuaihaiense</name>
    <dbReference type="NCBI Taxonomy" id="990078"/>
    <lineage>
        <taxon>Bacteria</taxon>
        <taxon>Pseudomonadati</taxon>
        <taxon>Pseudomonadota</taxon>
        <taxon>Alphaproteobacteria</taxon>
        <taxon>Hyphomicrobiales</taxon>
        <taxon>Nitrobacteraceae</taxon>
        <taxon>Bradyrhizobium</taxon>
    </lineage>
</organism>
<dbReference type="InterPro" id="IPR040442">
    <property type="entry name" value="Pyrv_kinase-like_dom_sf"/>
</dbReference>
<dbReference type="Gene3D" id="3.20.20.60">
    <property type="entry name" value="Phosphoenolpyruvate-binding domains"/>
    <property type="match status" value="1"/>
</dbReference>
<dbReference type="AlphaFoldDB" id="A0A562S233"/>
<keyword evidence="7" id="KW-1185">Reference proteome</keyword>
<dbReference type="PANTHER" id="PTHR30502:SF0">
    <property type="entry name" value="PHOSPHOENOLPYRUVATE CARBOXYLASE FAMILY PROTEIN"/>
    <property type="match status" value="1"/>
</dbReference>
<comment type="similarity">
    <text evidence="1">Belongs to the HpcH/HpaI aldolase family.</text>
</comment>
<evidence type="ECO:0000256" key="1">
    <source>
        <dbReference type="ARBA" id="ARBA00005568"/>
    </source>
</evidence>
<keyword evidence="4" id="KW-0812">Transmembrane</keyword>
<reference evidence="6 7" key="1">
    <citation type="journal article" date="2015" name="Stand. Genomic Sci.">
        <title>Genomic Encyclopedia of Bacterial and Archaeal Type Strains, Phase III: the genomes of soil and plant-associated and newly described type strains.</title>
        <authorList>
            <person name="Whitman W.B."/>
            <person name="Woyke T."/>
            <person name="Klenk H.P."/>
            <person name="Zhou Y."/>
            <person name="Lilburn T.G."/>
            <person name="Beck B.J."/>
            <person name="De Vos P."/>
            <person name="Vandamme P."/>
            <person name="Eisen J.A."/>
            <person name="Garrity G."/>
            <person name="Hugenholtz P."/>
            <person name="Kyrpides N.C."/>
        </authorList>
    </citation>
    <scope>NUCLEOTIDE SEQUENCE [LARGE SCALE GENOMIC DNA]</scope>
    <source>
        <strain evidence="6 7">CGMCC 1.10948</strain>
    </source>
</reference>
<evidence type="ECO:0000256" key="2">
    <source>
        <dbReference type="ARBA" id="ARBA00022723"/>
    </source>
</evidence>
<evidence type="ECO:0000256" key="4">
    <source>
        <dbReference type="SAM" id="Phobius"/>
    </source>
</evidence>
<keyword evidence="3" id="KW-0456">Lyase</keyword>
<evidence type="ECO:0000313" key="6">
    <source>
        <dbReference type="EMBL" id="TWI74756.1"/>
    </source>
</evidence>
<sequence>MPDDILRHRERSAAIGFAVITAPPVAALVMVTTVQTTKKEGNVANKVKEIWKSGKAVVNAWLAIPSGFSAEMVAQCGFDSVTVDMQHGVQDYLSMVQCFQAMDKHPVTPMVRVPWNEPGIIGKVLDGGAYGVICPMVNTPQEARNLVSYAKYPPKGVRSNGPIRAGMYGTAGSYQKTANDEIVLLPMMETRTAVENMEAILDVEGIDGVYIGPSDLGFSYGLEPKLDRSEPEILAIYEKIIKECGKRGLNPGIHCSGAEGAARAINMGFKLVTLSNEVGLMTTYAKMQVNATRKDSAGKA</sequence>
<evidence type="ECO:0000256" key="3">
    <source>
        <dbReference type="ARBA" id="ARBA00023239"/>
    </source>
</evidence>
<evidence type="ECO:0000313" key="7">
    <source>
        <dbReference type="Proteomes" id="UP000316291"/>
    </source>
</evidence>
<dbReference type="GO" id="GO:0016832">
    <property type="term" value="F:aldehyde-lyase activity"/>
    <property type="evidence" value="ECO:0007669"/>
    <property type="project" value="TreeGrafter"/>
</dbReference>
<proteinExistence type="inferred from homology"/>
<dbReference type="GO" id="GO:0046872">
    <property type="term" value="F:metal ion binding"/>
    <property type="evidence" value="ECO:0007669"/>
    <property type="project" value="UniProtKB-KW"/>
</dbReference>
<dbReference type="FunFam" id="3.20.20.60:FF:000085">
    <property type="entry name" value="2,4-dihydroxyhept-2-ene-1,7-dioic acid aldolase"/>
    <property type="match status" value="1"/>
</dbReference>
<gene>
    <name evidence="6" type="ORF">IQ16_01047</name>
</gene>
<comment type="caution">
    <text evidence="6">The sequence shown here is derived from an EMBL/GenBank/DDBJ whole genome shotgun (WGS) entry which is preliminary data.</text>
</comment>
<dbReference type="PANTHER" id="PTHR30502">
    <property type="entry name" value="2-KETO-3-DEOXY-L-RHAMNONATE ALDOLASE"/>
    <property type="match status" value="1"/>
</dbReference>
<feature type="transmembrane region" description="Helical" evidence="4">
    <location>
        <begin position="12"/>
        <end position="31"/>
    </location>
</feature>
<dbReference type="SUPFAM" id="SSF51621">
    <property type="entry name" value="Phosphoenolpyruvate/pyruvate domain"/>
    <property type="match status" value="1"/>
</dbReference>
<dbReference type="InterPro" id="IPR050251">
    <property type="entry name" value="HpcH-HpaI_aldolase"/>
</dbReference>
<dbReference type="InterPro" id="IPR005000">
    <property type="entry name" value="Aldolase/citrate-lyase_domain"/>
</dbReference>
<evidence type="ECO:0000259" key="5">
    <source>
        <dbReference type="Pfam" id="PF03328"/>
    </source>
</evidence>
<accession>A0A562S233</accession>
<dbReference type="GO" id="GO:0005737">
    <property type="term" value="C:cytoplasm"/>
    <property type="evidence" value="ECO:0007669"/>
    <property type="project" value="TreeGrafter"/>
</dbReference>
<keyword evidence="4" id="KW-1133">Transmembrane helix</keyword>
<feature type="domain" description="HpcH/HpaI aldolase/citrate lyase" evidence="5">
    <location>
        <begin position="66"/>
        <end position="249"/>
    </location>
</feature>
<dbReference type="Pfam" id="PF03328">
    <property type="entry name" value="HpcH_HpaI"/>
    <property type="match status" value="1"/>
</dbReference>
<keyword evidence="2" id="KW-0479">Metal-binding</keyword>
<name>A0A562S233_9BRAD</name>
<dbReference type="EMBL" id="VLLA01000002">
    <property type="protein sequence ID" value="TWI74756.1"/>
    <property type="molecule type" value="Genomic_DNA"/>
</dbReference>